<evidence type="ECO:0000256" key="2">
    <source>
        <dbReference type="SAM" id="Coils"/>
    </source>
</evidence>
<dbReference type="InterPro" id="IPR002110">
    <property type="entry name" value="Ankyrin_rpt"/>
</dbReference>
<keyword evidence="4" id="KW-1185">Reference proteome</keyword>
<keyword evidence="1" id="KW-0040">ANK repeat</keyword>
<protein>
    <submittedName>
        <fullName evidence="3">Uncharacterized protein</fullName>
    </submittedName>
</protein>
<evidence type="ECO:0000256" key="1">
    <source>
        <dbReference type="PROSITE-ProRule" id="PRU00023"/>
    </source>
</evidence>
<organism evidence="3 4">
    <name type="scientific">Stentor coeruleus</name>
    <dbReference type="NCBI Taxonomy" id="5963"/>
    <lineage>
        <taxon>Eukaryota</taxon>
        <taxon>Sar</taxon>
        <taxon>Alveolata</taxon>
        <taxon>Ciliophora</taxon>
        <taxon>Postciliodesmatophora</taxon>
        <taxon>Heterotrichea</taxon>
        <taxon>Heterotrichida</taxon>
        <taxon>Stentoridae</taxon>
        <taxon>Stentor</taxon>
    </lineage>
</organism>
<gene>
    <name evidence="3" type="ORF">SteCoe_1112</name>
</gene>
<evidence type="ECO:0000313" key="4">
    <source>
        <dbReference type="Proteomes" id="UP000187209"/>
    </source>
</evidence>
<feature type="coiled-coil region" evidence="2">
    <location>
        <begin position="179"/>
        <end position="206"/>
    </location>
</feature>
<accession>A0A1R2D2L7</accession>
<name>A0A1R2D2L7_9CILI</name>
<dbReference type="PROSITE" id="PS50088">
    <property type="entry name" value="ANK_REPEAT"/>
    <property type="match status" value="1"/>
</dbReference>
<dbReference type="EMBL" id="MPUH01000011">
    <property type="protein sequence ID" value="OMJ95514.1"/>
    <property type="molecule type" value="Genomic_DNA"/>
</dbReference>
<evidence type="ECO:0000313" key="3">
    <source>
        <dbReference type="EMBL" id="OMJ95514.1"/>
    </source>
</evidence>
<dbReference type="OrthoDB" id="297539at2759"/>
<dbReference type="Gene3D" id="1.25.40.20">
    <property type="entry name" value="Ankyrin repeat-containing domain"/>
    <property type="match status" value="1"/>
</dbReference>
<dbReference type="InterPro" id="IPR036770">
    <property type="entry name" value="Ankyrin_rpt-contain_sf"/>
</dbReference>
<dbReference type="PROSITE" id="PS50297">
    <property type="entry name" value="ANK_REP_REGION"/>
    <property type="match status" value="1"/>
</dbReference>
<dbReference type="Pfam" id="PF12796">
    <property type="entry name" value="Ank_2"/>
    <property type="match status" value="1"/>
</dbReference>
<keyword evidence="2" id="KW-0175">Coiled coil</keyword>
<dbReference type="Proteomes" id="UP000187209">
    <property type="component" value="Unassembled WGS sequence"/>
</dbReference>
<reference evidence="3 4" key="1">
    <citation type="submission" date="2016-11" db="EMBL/GenBank/DDBJ databases">
        <title>The macronuclear genome of Stentor coeruleus: a giant cell with tiny introns.</title>
        <authorList>
            <person name="Slabodnick M."/>
            <person name="Ruby J.G."/>
            <person name="Reiff S.B."/>
            <person name="Swart E.C."/>
            <person name="Gosai S."/>
            <person name="Prabakaran S."/>
            <person name="Witkowska E."/>
            <person name="Larue G.E."/>
            <person name="Fisher S."/>
            <person name="Freeman R.M."/>
            <person name="Gunawardena J."/>
            <person name="Chu W."/>
            <person name="Stover N.A."/>
            <person name="Gregory B.D."/>
            <person name="Nowacki M."/>
            <person name="Derisi J."/>
            <person name="Roy S.W."/>
            <person name="Marshall W.F."/>
            <person name="Sood P."/>
        </authorList>
    </citation>
    <scope>NUCLEOTIDE SEQUENCE [LARGE SCALE GENOMIC DNA]</scope>
    <source>
        <strain evidence="3">WM001</strain>
    </source>
</reference>
<comment type="caution">
    <text evidence="3">The sequence shown here is derived from an EMBL/GenBank/DDBJ whole genome shotgun (WGS) entry which is preliminary data.</text>
</comment>
<proteinExistence type="predicted"/>
<dbReference type="SUPFAM" id="SSF48403">
    <property type="entry name" value="Ankyrin repeat"/>
    <property type="match status" value="1"/>
</dbReference>
<sequence>MASMHCIDEITPARMAARKKWKLVSNTFRAITLFRTCDTRTMMDINDLIQEVRRSPLKERPKKQITLLEQKIDEHKYHEQLFRYIQNSSKEDLIKISDLIESDPKRYALSPSHPDSLINKQFQDSRPLYEASKLGYPETVKLLLDHGADPHLKSGKNLKETPLEVAARWRHYIVVIILLENTEWNYKELRKALRDTSDKIQELLQNKINTLDRENCQCKVY</sequence>
<dbReference type="SMART" id="SM00248">
    <property type="entry name" value="ANK"/>
    <property type="match status" value="2"/>
</dbReference>
<feature type="repeat" description="ANK" evidence="1">
    <location>
        <begin position="123"/>
        <end position="155"/>
    </location>
</feature>
<dbReference type="AlphaFoldDB" id="A0A1R2D2L7"/>